<keyword evidence="1" id="KW-0805">Transcription regulation</keyword>
<dbReference type="PROSITE" id="PS50110">
    <property type="entry name" value="RESPONSE_REGULATORY"/>
    <property type="match status" value="1"/>
</dbReference>
<dbReference type="CDD" id="cd17574">
    <property type="entry name" value="REC_OmpR"/>
    <property type="match status" value="1"/>
</dbReference>
<dbReference type="PROSITE" id="PS01124">
    <property type="entry name" value="HTH_ARAC_FAMILY_2"/>
    <property type="match status" value="1"/>
</dbReference>
<dbReference type="InterPro" id="IPR011006">
    <property type="entry name" value="CheY-like_superfamily"/>
</dbReference>
<dbReference type="PROSITE" id="PS00041">
    <property type="entry name" value="HTH_ARAC_FAMILY_1"/>
    <property type="match status" value="1"/>
</dbReference>
<evidence type="ECO:0000256" key="4">
    <source>
        <dbReference type="PROSITE-ProRule" id="PRU00169"/>
    </source>
</evidence>
<dbReference type="Pfam" id="PF00072">
    <property type="entry name" value="Response_reg"/>
    <property type="match status" value="1"/>
</dbReference>
<evidence type="ECO:0000259" key="6">
    <source>
        <dbReference type="PROSITE" id="PS50110"/>
    </source>
</evidence>
<dbReference type="InterPro" id="IPR001789">
    <property type="entry name" value="Sig_transdc_resp-reg_receiver"/>
</dbReference>
<evidence type="ECO:0000259" key="5">
    <source>
        <dbReference type="PROSITE" id="PS01124"/>
    </source>
</evidence>
<evidence type="ECO:0000256" key="2">
    <source>
        <dbReference type="ARBA" id="ARBA00023125"/>
    </source>
</evidence>
<keyword evidence="2" id="KW-0238">DNA-binding</keyword>
<dbReference type="SUPFAM" id="SSF52172">
    <property type="entry name" value="CheY-like"/>
    <property type="match status" value="1"/>
</dbReference>
<dbReference type="Gene3D" id="3.40.50.2300">
    <property type="match status" value="1"/>
</dbReference>
<name>A0ABR8J4Q8_9NOST</name>
<evidence type="ECO:0000313" key="8">
    <source>
        <dbReference type="Proteomes" id="UP000660381"/>
    </source>
</evidence>
<dbReference type="InterPro" id="IPR018062">
    <property type="entry name" value="HTH_AraC-typ_CS"/>
</dbReference>
<feature type="domain" description="Response regulatory" evidence="6">
    <location>
        <begin position="8"/>
        <end position="124"/>
    </location>
</feature>
<proteinExistence type="predicted"/>
<keyword evidence="3" id="KW-0804">Transcription</keyword>
<sequence length="297" mass="33304">MIRESSKKILVIEDHAPTRNLFLDGLEAEGFVAIGAENGLVGIQQAQQHLPDLVICDLVMSDIDGYTVVTKLRQDYVTAIIPFIFLTASNTMASMRKAMDLGADDYLTKPLTVNHLLKAIAIRLEKHSLLRYCYATNSHQISHQVSHQVPEISDGSLNSEFIFPPVTHLKEVFDYIEANYHKGITLSDVAQAVGYSSAYLTTQVGKETGETVNVWIVKRRMAAACTLLKNTNQTIEEIATKLGYQTACHFSRQFRQYHNSSPTIWRKQNQFVQIPKTAKLQVIKNRSPLVNDLPLSS</sequence>
<evidence type="ECO:0000256" key="3">
    <source>
        <dbReference type="ARBA" id="ARBA00023163"/>
    </source>
</evidence>
<keyword evidence="8" id="KW-1185">Reference proteome</keyword>
<comment type="caution">
    <text evidence="7">The sequence shown here is derived from an EMBL/GenBank/DDBJ whole genome shotgun (WGS) entry which is preliminary data.</text>
</comment>
<dbReference type="InterPro" id="IPR018060">
    <property type="entry name" value="HTH_AraC"/>
</dbReference>
<keyword evidence="4" id="KW-0597">Phosphoprotein</keyword>
<dbReference type="Pfam" id="PF12833">
    <property type="entry name" value="HTH_18"/>
    <property type="match status" value="1"/>
</dbReference>
<dbReference type="EMBL" id="JACJTQ010000015">
    <property type="protein sequence ID" value="MBD2692472.1"/>
    <property type="molecule type" value="Genomic_DNA"/>
</dbReference>
<evidence type="ECO:0000313" key="7">
    <source>
        <dbReference type="EMBL" id="MBD2692472.1"/>
    </source>
</evidence>
<dbReference type="SMART" id="SM00448">
    <property type="entry name" value="REC"/>
    <property type="match status" value="1"/>
</dbReference>
<dbReference type="SMART" id="SM00342">
    <property type="entry name" value="HTH_ARAC"/>
    <property type="match status" value="1"/>
</dbReference>
<gene>
    <name evidence="7" type="ORF">H6G68_12015</name>
</gene>
<dbReference type="Proteomes" id="UP000660381">
    <property type="component" value="Unassembled WGS sequence"/>
</dbReference>
<accession>A0ABR8J4Q8</accession>
<dbReference type="PANTHER" id="PTHR43280">
    <property type="entry name" value="ARAC-FAMILY TRANSCRIPTIONAL REGULATOR"/>
    <property type="match status" value="1"/>
</dbReference>
<dbReference type="SUPFAM" id="SSF46689">
    <property type="entry name" value="Homeodomain-like"/>
    <property type="match status" value="2"/>
</dbReference>
<feature type="modified residue" description="4-aspartylphosphate" evidence="4">
    <location>
        <position position="57"/>
    </location>
</feature>
<reference evidence="7 8" key="1">
    <citation type="journal article" date="2020" name="ISME J.">
        <title>Comparative genomics reveals insights into cyanobacterial evolution and habitat adaptation.</title>
        <authorList>
            <person name="Chen M.Y."/>
            <person name="Teng W.K."/>
            <person name="Zhao L."/>
            <person name="Hu C.X."/>
            <person name="Zhou Y.K."/>
            <person name="Han B.P."/>
            <person name="Song L.R."/>
            <person name="Shu W.S."/>
        </authorList>
    </citation>
    <scope>NUCLEOTIDE SEQUENCE [LARGE SCALE GENOMIC DNA]</scope>
    <source>
        <strain evidence="7 8">FACHB-362</strain>
    </source>
</reference>
<organism evidence="7 8">
    <name type="scientific">Anabaena catenula FACHB-362</name>
    <dbReference type="NCBI Taxonomy" id="2692877"/>
    <lineage>
        <taxon>Bacteria</taxon>
        <taxon>Bacillati</taxon>
        <taxon>Cyanobacteriota</taxon>
        <taxon>Cyanophyceae</taxon>
        <taxon>Nostocales</taxon>
        <taxon>Nostocaceae</taxon>
        <taxon>Anabaena</taxon>
    </lineage>
</organism>
<dbReference type="InterPro" id="IPR009057">
    <property type="entry name" value="Homeodomain-like_sf"/>
</dbReference>
<protein>
    <submittedName>
        <fullName evidence="7">Response regulator</fullName>
    </submittedName>
</protein>
<evidence type="ECO:0000256" key="1">
    <source>
        <dbReference type="ARBA" id="ARBA00023015"/>
    </source>
</evidence>
<dbReference type="RefSeq" id="WP_190906855.1">
    <property type="nucleotide sequence ID" value="NZ_JACJTQ010000015.1"/>
</dbReference>
<feature type="domain" description="HTH araC/xylS-type" evidence="5">
    <location>
        <begin position="170"/>
        <end position="268"/>
    </location>
</feature>
<dbReference type="PANTHER" id="PTHR43280:SF28">
    <property type="entry name" value="HTH-TYPE TRANSCRIPTIONAL ACTIVATOR RHAS"/>
    <property type="match status" value="1"/>
</dbReference>
<dbReference type="Gene3D" id="1.10.10.60">
    <property type="entry name" value="Homeodomain-like"/>
    <property type="match status" value="2"/>
</dbReference>